<feature type="binding site" evidence="2">
    <location>
        <begin position="361"/>
        <end position="364"/>
    </location>
    <ligand>
        <name>substrate</name>
    </ligand>
</feature>
<feature type="binding site" evidence="2">
    <location>
        <position position="526"/>
    </location>
    <ligand>
        <name>substrate</name>
    </ligand>
</feature>
<dbReference type="PANTHER" id="PTHR10291">
    <property type="entry name" value="DEHYDRODOLICHYL DIPHOSPHATE SYNTHASE FAMILY MEMBER"/>
    <property type="match status" value="1"/>
</dbReference>
<feature type="binding site" evidence="2">
    <location>
        <position position="545"/>
    </location>
    <ligand>
        <name>Mg(2+)</name>
        <dbReference type="ChEBI" id="CHEBI:18420"/>
    </ligand>
</feature>
<dbReference type="GO" id="GO:0033850">
    <property type="term" value="F:Z-farnesyl diphosphate synthase activity"/>
    <property type="evidence" value="ECO:0007669"/>
    <property type="project" value="TreeGrafter"/>
</dbReference>
<dbReference type="SUPFAM" id="SSF64005">
    <property type="entry name" value="Undecaprenyl diphosphate synthase"/>
    <property type="match status" value="1"/>
</dbReference>
<gene>
    <name evidence="4" type="primary">uppS</name>
    <name evidence="4" type="ORF">FPZ41_00030</name>
</gene>
<dbReference type="PANTHER" id="PTHR10291:SF0">
    <property type="entry name" value="DEHYDRODOLICHYL DIPHOSPHATE SYNTHASE 2"/>
    <property type="match status" value="1"/>
</dbReference>
<accession>A0A5N8WIL3</accession>
<comment type="cofactor">
    <cofactor evidence="2">
        <name>Mg(2+)</name>
        <dbReference type="ChEBI" id="CHEBI:18420"/>
    </cofactor>
    <text evidence="2">Binds 2 magnesium ions per subunit.</text>
</comment>
<keyword evidence="5" id="KW-1185">Reference proteome</keyword>
<dbReference type="CDD" id="cd00475">
    <property type="entry name" value="Cis_IPPS"/>
    <property type="match status" value="1"/>
</dbReference>
<evidence type="ECO:0000313" key="4">
    <source>
        <dbReference type="EMBL" id="MPY47047.1"/>
    </source>
</evidence>
<feature type="region of interest" description="Disordered" evidence="3">
    <location>
        <begin position="308"/>
        <end position="347"/>
    </location>
</feature>
<reference evidence="4 5" key="1">
    <citation type="submission" date="2019-09" db="EMBL/GenBank/DDBJ databases">
        <authorList>
            <person name="Duangmal K."/>
            <person name="Teo W.F.A."/>
            <person name="Lipun K."/>
        </authorList>
    </citation>
    <scope>NUCLEOTIDE SEQUENCE [LARGE SCALE GENOMIC DNA]</scope>
    <source>
        <strain evidence="4 5">K1PN6</strain>
    </source>
</reference>
<dbReference type="EC" id="2.5.1.-" evidence="2"/>
<comment type="caution">
    <text evidence="4">The sequence shown here is derived from an EMBL/GenBank/DDBJ whole genome shotgun (WGS) entry which is preliminary data.</text>
</comment>
<comment type="caution">
    <text evidence="2">Lacks conserved residue(s) required for the propagation of feature annotation.</text>
</comment>
<dbReference type="Gene3D" id="3.40.1180.10">
    <property type="entry name" value="Decaprenyl diphosphate synthase-like"/>
    <property type="match status" value="1"/>
</dbReference>
<dbReference type="GO" id="GO:0030145">
    <property type="term" value="F:manganese ion binding"/>
    <property type="evidence" value="ECO:0007669"/>
    <property type="project" value="TreeGrafter"/>
</dbReference>
<evidence type="ECO:0000256" key="3">
    <source>
        <dbReference type="SAM" id="MobiDB-lite"/>
    </source>
</evidence>
<feature type="binding site" evidence="2">
    <location>
        <position position="409"/>
    </location>
    <ligand>
        <name>substrate</name>
    </ligand>
</feature>
<dbReference type="EMBL" id="VMNX01000001">
    <property type="protein sequence ID" value="MPY47047.1"/>
    <property type="molecule type" value="Genomic_DNA"/>
</dbReference>
<keyword evidence="1 2" id="KW-0808">Transferase</keyword>
<proteinExistence type="inferred from homology"/>
<dbReference type="GO" id="GO:0008834">
    <property type="term" value="F:ditrans,polycis-undecaprenyl-diphosphate synthase [(2E,6E)-farnesyl-diphosphate specific] activity"/>
    <property type="evidence" value="ECO:0007669"/>
    <property type="project" value="TreeGrafter"/>
</dbReference>
<dbReference type="GO" id="GO:0000287">
    <property type="term" value="F:magnesium ion binding"/>
    <property type="evidence" value="ECO:0007669"/>
    <property type="project" value="UniProtKB-UniRule"/>
</dbReference>
<dbReference type="Proteomes" id="UP000373149">
    <property type="component" value="Unassembled WGS sequence"/>
</dbReference>
<dbReference type="InterPro" id="IPR036424">
    <property type="entry name" value="UPP_synth-like_sf"/>
</dbReference>
<feature type="active site" description="Proton acceptor" evidence="2">
    <location>
        <position position="408"/>
    </location>
</feature>
<dbReference type="GO" id="GO:0005886">
    <property type="term" value="C:plasma membrane"/>
    <property type="evidence" value="ECO:0007669"/>
    <property type="project" value="TreeGrafter"/>
</dbReference>
<comment type="similarity">
    <text evidence="2">Belongs to the UPP synthase family.</text>
</comment>
<dbReference type="Gene3D" id="1.10.600.10">
    <property type="entry name" value="Farnesyl Diphosphate Synthase"/>
    <property type="match status" value="1"/>
</dbReference>
<dbReference type="InterPro" id="IPR002060">
    <property type="entry name" value="Squ/phyt_synthse"/>
</dbReference>
<dbReference type="SUPFAM" id="SSF48576">
    <property type="entry name" value="Terpenoid synthases"/>
    <property type="match status" value="1"/>
</dbReference>
<comment type="subunit">
    <text evidence="2">Homodimer.</text>
</comment>
<dbReference type="GO" id="GO:0016094">
    <property type="term" value="P:polyprenol biosynthetic process"/>
    <property type="evidence" value="ECO:0007669"/>
    <property type="project" value="TreeGrafter"/>
</dbReference>
<dbReference type="InterPro" id="IPR008949">
    <property type="entry name" value="Isoprenoid_synthase_dom_sf"/>
</dbReference>
<dbReference type="InterPro" id="IPR001441">
    <property type="entry name" value="UPP_synth-like"/>
</dbReference>
<feature type="binding site" evidence="2">
    <location>
        <position position="411"/>
    </location>
    <ligand>
        <name>substrate</name>
    </ligand>
</feature>
<comment type="function">
    <text evidence="2">Catalyzes the condensation of isopentenyl diphosphate (IPP) with allylic pyrophosphates generating different type of terpenoids.</text>
</comment>
<dbReference type="AlphaFoldDB" id="A0A5N8WIL3"/>
<feature type="binding site" evidence="2">
    <location>
        <begin position="405"/>
        <end position="407"/>
    </location>
    <ligand>
        <name>substrate</name>
    </ligand>
</feature>
<evidence type="ECO:0000313" key="5">
    <source>
        <dbReference type="Proteomes" id="UP000373149"/>
    </source>
</evidence>
<feature type="binding site" evidence="2">
    <location>
        <position position="373"/>
    </location>
    <ligand>
        <name>substrate</name>
    </ligand>
</feature>
<evidence type="ECO:0000256" key="1">
    <source>
        <dbReference type="ARBA" id="ARBA00022679"/>
    </source>
</evidence>
<feature type="active site" evidence="2">
    <location>
        <position position="360"/>
    </location>
</feature>
<protein>
    <recommendedName>
        <fullName evidence="2">Isoprenyl transferase</fullName>
        <ecNumber evidence="2">2.5.1.-</ecNumber>
    </recommendedName>
</protein>
<feature type="binding site" evidence="2">
    <location>
        <position position="360"/>
    </location>
    <ligand>
        <name>Mg(2+)</name>
        <dbReference type="ChEBI" id="CHEBI:18420"/>
    </ligand>
</feature>
<feature type="binding site" evidence="2">
    <location>
        <begin position="532"/>
        <end position="534"/>
    </location>
    <ligand>
        <name>substrate</name>
    </ligand>
</feature>
<evidence type="ECO:0000256" key="2">
    <source>
        <dbReference type="HAMAP-Rule" id="MF_01139"/>
    </source>
</evidence>
<dbReference type="HAMAP" id="MF_01139">
    <property type="entry name" value="ISPT"/>
    <property type="match status" value="1"/>
</dbReference>
<dbReference type="RefSeq" id="WP_152857819.1">
    <property type="nucleotide sequence ID" value="NZ_VMNX01000001.1"/>
</dbReference>
<keyword evidence="2" id="KW-0479">Metal-binding</keyword>
<name>A0A5N8WIL3_9ACTN</name>
<dbReference type="GO" id="GO:0005829">
    <property type="term" value="C:cytosol"/>
    <property type="evidence" value="ECO:0007669"/>
    <property type="project" value="TreeGrafter"/>
</dbReference>
<dbReference type="Pfam" id="PF00494">
    <property type="entry name" value="SQS_PSY"/>
    <property type="match status" value="1"/>
</dbReference>
<organism evidence="4 5">
    <name type="scientific">Streptomyces acidicola</name>
    <dbReference type="NCBI Taxonomy" id="2596892"/>
    <lineage>
        <taxon>Bacteria</taxon>
        <taxon>Bacillati</taxon>
        <taxon>Actinomycetota</taxon>
        <taxon>Actinomycetes</taxon>
        <taxon>Kitasatosporales</taxon>
        <taxon>Streptomycetaceae</taxon>
        <taxon>Streptomyces</taxon>
    </lineage>
</organism>
<keyword evidence="2" id="KW-0460">Magnesium</keyword>
<feature type="binding site" evidence="2">
    <location>
        <position position="365"/>
    </location>
    <ligand>
        <name>substrate</name>
    </ligand>
</feature>
<sequence length="593" mass="65909">MPDRLTSSSNERALRAAYRHCRRAVRRRDPVEYAVMQLTPPALRPAWWAMWAAFAAADDIADDPGTDRAERAARLHAWTTQLDGDLAGGRSDDPVRHALVDTVHRWDLDLGTLHRSFTTLAADTGGREFATWAQWSSWVRGTNHSWAVEGLRLLARAGVHIPLWLDRTESYRRYLDGLYLTDTLADLGDDLSRGELLLPADVLASFPGAEDDLRAGRYTPAVRDLVSHLTGRARHWLHQPELLGGLPPGPAVVFDAATRLFLARLDAVDAAGGKLLHQPTVPSRVTRWRLLAPARAQTALARRLLSCPVDHRTPPPPAESRGTVVVESGPVTSPPPHPGGARPPSLAPGELPRHVAVIMDGNGRWATQRGLPRSEGRREGSTAVREAFHGALELGLPYLTLYSFSTENWKRSTDEVSELFALCREELRTHRFAQYGVRARWAGSPEGLPEDLVDELLRVQHETRHQTRLTLTLCLNYGGRAELTRAARALAHRAASGQIDPARIHEADLAAQLSLPDLPDVDLLWRTGGEQRVSNFLPWHAAYAELHFTDALWPDTDRRDLWQAVTAYTHRRRRFGSAPRVPEQPRSSAPAPV</sequence>
<dbReference type="NCBIfam" id="TIGR00055">
    <property type="entry name" value="uppS"/>
    <property type="match status" value="1"/>
</dbReference>
<dbReference type="Pfam" id="PF01255">
    <property type="entry name" value="Prenyltransf"/>
    <property type="match status" value="1"/>
</dbReference>